<proteinExistence type="predicted"/>
<dbReference type="RefSeq" id="WP_344227536.1">
    <property type="nucleotide sequence ID" value="NZ_BAAARI010000007.1"/>
</dbReference>
<gene>
    <name evidence="2" type="ORF">GCM10009862_10670</name>
</gene>
<comment type="caution">
    <text evidence="2">The sequence shown here is derived from an EMBL/GenBank/DDBJ whole genome shotgun (WGS) entry which is preliminary data.</text>
</comment>
<keyword evidence="3" id="KW-1185">Reference proteome</keyword>
<accession>A0ABP6BIY5</accession>
<organism evidence="2 3">
    <name type="scientific">Microbacterium binotii</name>
    <dbReference type="NCBI Taxonomy" id="462710"/>
    <lineage>
        <taxon>Bacteria</taxon>
        <taxon>Bacillati</taxon>
        <taxon>Actinomycetota</taxon>
        <taxon>Actinomycetes</taxon>
        <taxon>Micrococcales</taxon>
        <taxon>Microbacteriaceae</taxon>
        <taxon>Microbacterium</taxon>
    </lineage>
</organism>
<sequence length="86" mass="8788">MIALIVLGILSIVAIVGTVIAVARDGYGPVRTDWSRLPDRDDPVTPVTPASSAAPTTAVRGTRVAVPAREATHLASLEHGGSHAPA</sequence>
<dbReference type="EMBL" id="BAAARI010000007">
    <property type="protein sequence ID" value="GAA2573637.1"/>
    <property type="molecule type" value="Genomic_DNA"/>
</dbReference>
<dbReference type="Proteomes" id="UP001500274">
    <property type="component" value="Unassembled WGS sequence"/>
</dbReference>
<feature type="compositionally biased region" description="Low complexity" evidence="1">
    <location>
        <begin position="44"/>
        <end position="59"/>
    </location>
</feature>
<reference evidence="3" key="1">
    <citation type="journal article" date="2019" name="Int. J. Syst. Evol. Microbiol.">
        <title>The Global Catalogue of Microorganisms (GCM) 10K type strain sequencing project: providing services to taxonomists for standard genome sequencing and annotation.</title>
        <authorList>
            <consortium name="The Broad Institute Genomics Platform"/>
            <consortium name="The Broad Institute Genome Sequencing Center for Infectious Disease"/>
            <person name="Wu L."/>
            <person name="Ma J."/>
        </authorList>
    </citation>
    <scope>NUCLEOTIDE SEQUENCE [LARGE SCALE GENOMIC DNA]</scope>
    <source>
        <strain evidence="3">JCM 16365</strain>
    </source>
</reference>
<evidence type="ECO:0000313" key="3">
    <source>
        <dbReference type="Proteomes" id="UP001500274"/>
    </source>
</evidence>
<name>A0ABP6BIY5_9MICO</name>
<evidence type="ECO:0000256" key="1">
    <source>
        <dbReference type="SAM" id="MobiDB-lite"/>
    </source>
</evidence>
<protein>
    <submittedName>
        <fullName evidence="2">Uncharacterized protein</fullName>
    </submittedName>
</protein>
<feature type="region of interest" description="Disordered" evidence="1">
    <location>
        <begin position="38"/>
        <end position="62"/>
    </location>
</feature>
<evidence type="ECO:0000313" key="2">
    <source>
        <dbReference type="EMBL" id="GAA2573637.1"/>
    </source>
</evidence>